<feature type="compositionally biased region" description="Basic and acidic residues" evidence="1">
    <location>
        <begin position="161"/>
        <end position="170"/>
    </location>
</feature>
<evidence type="ECO:0000313" key="3">
    <source>
        <dbReference type="Proteomes" id="UP000615446"/>
    </source>
</evidence>
<reference evidence="2" key="1">
    <citation type="submission" date="2019-10" db="EMBL/GenBank/DDBJ databases">
        <title>Conservation and host-specific expression of non-tandemly repeated heterogenous ribosome RNA gene in arbuscular mycorrhizal fungi.</title>
        <authorList>
            <person name="Maeda T."/>
            <person name="Kobayashi Y."/>
            <person name="Nakagawa T."/>
            <person name="Ezawa T."/>
            <person name="Yamaguchi K."/>
            <person name="Bino T."/>
            <person name="Nishimoto Y."/>
            <person name="Shigenobu S."/>
            <person name="Kawaguchi M."/>
        </authorList>
    </citation>
    <scope>NUCLEOTIDE SEQUENCE</scope>
    <source>
        <strain evidence="2">HR1</strain>
    </source>
</reference>
<protein>
    <submittedName>
        <fullName evidence="2">Uncharacterized protein</fullName>
    </submittedName>
</protein>
<evidence type="ECO:0000313" key="2">
    <source>
        <dbReference type="EMBL" id="GES96282.1"/>
    </source>
</evidence>
<dbReference type="AlphaFoldDB" id="A0A8H3LWJ8"/>
<feature type="compositionally biased region" description="Low complexity" evidence="1">
    <location>
        <begin position="176"/>
        <end position="195"/>
    </location>
</feature>
<feature type="compositionally biased region" description="Basic and acidic residues" evidence="1">
    <location>
        <begin position="142"/>
        <end position="151"/>
    </location>
</feature>
<organism evidence="2 3">
    <name type="scientific">Rhizophagus clarus</name>
    <dbReference type="NCBI Taxonomy" id="94130"/>
    <lineage>
        <taxon>Eukaryota</taxon>
        <taxon>Fungi</taxon>
        <taxon>Fungi incertae sedis</taxon>
        <taxon>Mucoromycota</taxon>
        <taxon>Glomeromycotina</taxon>
        <taxon>Glomeromycetes</taxon>
        <taxon>Glomerales</taxon>
        <taxon>Glomeraceae</taxon>
        <taxon>Rhizophagus</taxon>
    </lineage>
</organism>
<name>A0A8H3LWJ8_9GLOM</name>
<comment type="caution">
    <text evidence="2">The sequence shown here is derived from an EMBL/GenBank/DDBJ whole genome shotgun (WGS) entry which is preliminary data.</text>
</comment>
<proteinExistence type="predicted"/>
<dbReference type="EMBL" id="BLAL01000250">
    <property type="protein sequence ID" value="GES96282.1"/>
    <property type="molecule type" value="Genomic_DNA"/>
</dbReference>
<accession>A0A8H3LWJ8</accession>
<sequence length="204" mass="23118">MGIRVRNFGLQRDSLSAAGPLFTSAAKSNYTTAIAHFLAIIAAHPQLEEKLQYCGNVTGNVINEKDLKNQIKASQSERERIDLLMSKYLNDNSTSHSERTIESRQESLWELVNDLVVVFGMDDPLSHQLFQKYIPAEMHQEGLEQNRDTKGRRAAGVVRIKVKDYNSDNKKKSRHQTITESSQSTQSTSDYQPDTTKPPSQKRH</sequence>
<gene>
    <name evidence="2" type="ORF">RCL2_002291600</name>
</gene>
<dbReference type="Proteomes" id="UP000615446">
    <property type="component" value="Unassembled WGS sequence"/>
</dbReference>
<evidence type="ECO:0000256" key="1">
    <source>
        <dbReference type="SAM" id="MobiDB-lite"/>
    </source>
</evidence>
<feature type="region of interest" description="Disordered" evidence="1">
    <location>
        <begin position="142"/>
        <end position="204"/>
    </location>
</feature>